<accession>A0A7N2LSX8</accession>
<proteinExistence type="predicted"/>
<sequence>MTRTNQTGNTILHEAATLDHAYSVNIAREMLYRARGLLSMCNELGETALFRAARYDLDLEIATRFRYLVRERDEDGMTVLQLLSCGYLSYGVACNPKAFERVRRRGFLKRISGKEKKDTSWEVTSSGIDTSKLTLHKYGSTSNESNPLQQQVPVGEITPLFLATKPGCIEIVKEILKIFPQAVEHIDNEGQIILHVAIKYRQLEVFDLVLKMEVAMR</sequence>
<dbReference type="Gene3D" id="1.25.40.20">
    <property type="entry name" value="Ankyrin repeat-containing domain"/>
    <property type="match status" value="2"/>
</dbReference>
<dbReference type="SUPFAM" id="SSF48403">
    <property type="entry name" value="Ankyrin repeat"/>
    <property type="match status" value="1"/>
</dbReference>
<dbReference type="EnsemblPlants" id="QL05p070576:mrna">
    <property type="protein sequence ID" value="QL05p070576:mrna"/>
    <property type="gene ID" value="QL05p070576"/>
</dbReference>
<organism evidence="1 2">
    <name type="scientific">Quercus lobata</name>
    <name type="common">Valley oak</name>
    <dbReference type="NCBI Taxonomy" id="97700"/>
    <lineage>
        <taxon>Eukaryota</taxon>
        <taxon>Viridiplantae</taxon>
        <taxon>Streptophyta</taxon>
        <taxon>Embryophyta</taxon>
        <taxon>Tracheophyta</taxon>
        <taxon>Spermatophyta</taxon>
        <taxon>Magnoliopsida</taxon>
        <taxon>eudicotyledons</taxon>
        <taxon>Gunneridae</taxon>
        <taxon>Pentapetalae</taxon>
        <taxon>rosids</taxon>
        <taxon>fabids</taxon>
        <taxon>Fagales</taxon>
        <taxon>Fagaceae</taxon>
        <taxon>Quercus</taxon>
    </lineage>
</organism>
<dbReference type="Pfam" id="PF12796">
    <property type="entry name" value="Ank_2"/>
    <property type="match status" value="1"/>
</dbReference>
<dbReference type="PANTHER" id="PTHR24121:SF20">
    <property type="entry name" value="TONSOKU-LIKE PROTEIN"/>
    <property type="match status" value="1"/>
</dbReference>
<evidence type="ECO:0000313" key="1">
    <source>
        <dbReference type="EnsemblPlants" id="QL05p070576:mrna"/>
    </source>
</evidence>
<keyword evidence="2" id="KW-1185">Reference proteome</keyword>
<dbReference type="InterPro" id="IPR036770">
    <property type="entry name" value="Ankyrin_rpt-contain_sf"/>
</dbReference>
<dbReference type="PANTHER" id="PTHR24121">
    <property type="entry name" value="NO MECHANORECEPTOR POTENTIAL C, ISOFORM D-RELATED"/>
    <property type="match status" value="1"/>
</dbReference>
<dbReference type="InParanoid" id="A0A7N2LSX8"/>
<dbReference type="InterPro" id="IPR002110">
    <property type="entry name" value="Ankyrin_rpt"/>
</dbReference>
<dbReference type="Proteomes" id="UP000594261">
    <property type="component" value="Chromosome 5"/>
</dbReference>
<reference evidence="1 2" key="1">
    <citation type="journal article" date="2016" name="G3 (Bethesda)">
        <title>First Draft Assembly and Annotation of the Genome of a California Endemic Oak Quercus lobata Nee (Fagaceae).</title>
        <authorList>
            <person name="Sork V.L."/>
            <person name="Fitz-Gibbon S.T."/>
            <person name="Puiu D."/>
            <person name="Crepeau M."/>
            <person name="Gugger P.F."/>
            <person name="Sherman R."/>
            <person name="Stevens K."/>
            <person name="Langley C.H."/>
            <person name="Pellegrini M."/>
            <person name="Salzberg S.L."/>
        </authorList>
    </citation>
    <scope>NUCLEOTIDE SEQUENCE [LARGE SCALE GENOMIC DNA]</scope>
    <source>
        <strain evidence="1 2">cv. SW786</strain>
    </source>
</reference>
<name>A0A7N2LSX8_QUELO</name>
<protein>
    <submittedName>
        <fullName evidence="1">Uncharacterized protein</fullName>
    </submittedName>
</protein>
<reference evidence="1" key="2">
    <citation type="submission" date="2021-01" db="UniProtKB">
        <authorList>
            <consortium name="EnsemblPlants"/>
        </authorList>
    </citation>
    <scope>IDENTIFICATION</scope>
</reference>
<dbReference type="EMBL" id="LRBV02000005">
    <property type="status" value="NOT_ANNOTATED_CDS"/>
    <property type="molecule type" value="Genomic_DNA"/>
</dbReference>
<evidence type="ECO:0000313" key="2">
    <source>
        <dbReference type="Proteomes" id="UP000594261"/>
    </source>
</evidence>
<dbReference type="AlphaFoldDB" id="A0A7N2LSX8"/>
<dbReference type="Gramene" id="QL05p070576:mrna">
    <property type="protein sequence ID" value="QL05p070576:mrna"/>
    <property type="gene ID" value="QL05p070576"/>
</dbReference>